<dbReference type="AlphaFoldDB" id="A0AAV1AM87"/>
<keyword evidence="2" id="KW-1185">Reference proteome</keyword>
<evidence type="ECO:0000313" key="1">
    <source>
        <dbReference type="EMBL" id="CAI8610110.1"/>
    </source>
</evidence>
<protein>
    <submittedName>
        <fullName evidence="1">Uncharacterized protein</fullName>
    </submittedName>
</protein>
<organism evidence="1 2">
    <name type="scientific">Vicia faba</name>
    <name type="common">Broad bean</name>
    <name type="synonym">Faba vulgaris</name>
    <dbReference type="NCBI Taxonomy" id="3906"/>
    <lineage>
        <taxon>Eukaryota</taxon>
        <taxon>Viridiplantae</taxon>
        <taxon>Streptophyta</taxon>
        <taxon>Embryophyta</taxon>
        <taxon>Tracheophyta</taxon>
        <taxon>Spermatophyta</taxon>
        <taxon>Magnoliopsida</taxon>
        <taxon>eudicotyledons</taxon>
        <taxon>Gunneridae</taxon>
        <taxon>Pentapetalae</taxon>
        <taxon>rosids</taxon>
        <taxon>fabids</taxon>
        <taxon>Fabales</taxon>
        <taxon>Fabaceae</taxon>
        <taxon>Papilionoideae</taxon>
        <taxon>50 kb inversion clade</taxon>
        <taxon>NPAAA clade</taxon>
        <taxon>Hologalegina</taxon>
        <taxon>IRL clade</taxon>
        <taxon>Fabeae</taxon>
        <taxon>Vicia</taxon>
    </lineage>
</organism>
<reference evidence="1 2" key="1">
    <citation type="submission" date="2023-01" db="EMBL/GenBank/DDBJ databases">
        <authorList>
            <person name="Kreplak J."/>
        </authorList>
    </citation>
    <scope>NUCLEOTIDE SEQUENCE [LARGE SCALE GENOMIC DNA]</scope>
</reference>
<gene>
    <name evidence="1" type="ORF">VFH_IV166280</name>
</gene>
<dbReference type="EMBL" id="OX451739">
    <property type="protein sequence ID" value="CAI8610110.1"/>
    <property type="molecule type" value="Genomic_DNA"/>
</dbReference>
<evidence type="ECO:0000313" key="2">
    <source>
        <dbReference type="Proteomes" id="UP001157006"/>
    </source>
</evidence>
<name>A0AAV1AM87_VICFA</name>
<sequence length="200" mass="23055">MKNQEKENVMVEPTRRHNFQYNGSDLYDSFEFKQMTIQLNKAIENSSASSPACQEMNHKLNKTIYGSGASSPELYDSFEFEFKPTTIQPNKAFENSSASSPACQEMKHKLNKTIHGSGTSSPAYAFHLNSPFYRHHLNRIYKESNKTPRMISCPRVEDKQASGRGIREKGFVTRLWLKVKKGLLWKKHESEVRNRPSKAY</sequence>
<dbReference type="Proteomes" id="UP001157006">
    <property type="component" value="Chromosome 4"/>
</dbReference>
<accession>A0AAV1AM87</accession>
<proteinExistence type="predicted"/>